<feature type="transmembrane region" description="Helical" evidence="1">
    <location>
        <begin position="145"/>
        <end position="170"/>
    </location>
</feature>
<comment type="caution">
    <text evidence="2">The sequence shown here is derived from an EMBL/GenBank/DDBJ whole genome shotgun (WGS) entry which is preliminary data.</text>
</comment>
<keyword evidence="3" id="KW-1185">Reference proteome</keyword>
<evidence type="ECO:0000313" key="2">
    <source>
        <dbReference type="EMBL" id="VEL18437.1"/>
    </source>
</evidence>
<keyword evidence="1" id="KW-0472">Membrane</keyword>
<proteinExistence type="predicted"/>
<evidence type="ECO:0008006" key="4">
    <source>
        <dbReference type="Google" id="ProtNLM"/>
    </source>
</evidence>
<dbReference type="EMBL" id="CAAALY010037023">
    <property type="protein sequence ID" value="VEL18437.1"/>
    <property type="molecule type" value="Genomic_DNA"/>
</dbReference>
<sequence length="188" mass="20620">MPTSDQQITETRITEEDLLDQEILHRQSCLQNSDSEIAPLATKKSNGSEAPYYQIQTTRRIWMLVLAITLHNIPEGMAVGVAFASSSGSSAHPASASQFVTASAISHLECVTVVDSSTAGSFPRRDAEFCFCAYRKLWAVSRITCWPCMLATTFHLLSALLFTSTVWVVLTCFASETLMGIGDWSESD</sequence>
<evidence type="ECO:0000313" key="3">
    <source>
        <dbReference type="Proteomes" id="UP000784294"/>
    </source>
</evidence>
<evidence type="ECO:0000256" key="1">
    <source>
        <dbReference type="SAM" id="Phobius"/>
    </source>
</evidence>
<name>A0A3S5CLK3_9PLAT</name>
<dbReference type="OrthoDB" id="262547at2759"/>
<dbReference type="Proteomes" id="UP000784294">
    <property type="component" value="Unassembled WGS sequence"/>
</dbReference>
<gene>
    <name evidence="2" type="ORF">PXEA_LOCUS11877</name>
</gene>
<organism evidence="2 3">
    <name type="scientific">Protopolystoma xenopodis</name>
    <dbReference type="NCBI Taxonomy" id="117903"/>
    <lineage>
        <taxon>Eukaryota</taxon>
        <taxon>Metazoa</taxon>
        <taxon>Spiralia</taxon>
        <taxon>Lophotrochozoa</taxon>
        <taxon>Platyhelminthes</taxon>
        <taxon>Monogenea</taxon>
        <taxon>Polyopisthocotylea</taxon>
        <taxon>Polystomatidea</taxon>
        <taxon>Polystomatidae</taxon>
        <taxon>Protopolystoma</taxon>
    </lineage>
</organism>
<dbReference type="AlphaFoldDB" id="A0A3S5CLK3"/>
<protein>
    <recommendedName>
        <fullName evidence="4">Zinc transporter ZIP11</fullName>
    </recommendedName>
</protein>
<reference evidence="2" key="1">
    <citation type="submission" date="2018-11" db="EMBL/GenBank/DDBJ databases">
        <authorList>
            <consortium name="Pathogen Informatics"/>
        </authorList>
    </citation>
    <scope>NUCLEOTIDE SEQUENCE</scope>
</reference>
<keyword evidence="1" id="KW-1133">Transmembrane helix</keyword>
<accession>A0A3S5CLK3</accession>
<keyword evidence="1" id="KW-0812">Transmembrane</keyword>